<dbReference type="EMBL" id="JAFBEV010000009">
    <property type="protein sequence ID" value="MBM7657851.1"/>
    <property type="molecule type" value="Genomic_DNA"/>
</dbReference>
<organism evidence="1 2">
    <name type="scientific">Sporolactobacillus spathodeae</name>
    <dbReference type="NCBI Taxonomy" id="1465502"/>
    <lineage>
        <taxon>Bacteria</taxon>
        <taxon>Bacillati</taxon>
        <taxon>Bacillota</taxon>
        <taxon>Bacilli</taxon>
        <taxon>Bacillales</taxon>
        <taxon>Sporolactobacillaceae</taxon>
        <taxon>Sporolactobacillus</taxon>
    </lineage>
</organism>
<protein>
    <submittedName>
        <fullName evidence="1">Uncharacterized protein</fullName>
    </submittedName>
</protein>
<dbReference type="Proteomes" id="UP000823201">
    <property type="component" value="Unassembled WGS sequence"/>
</dbReference>
<keyword evidence="2" id="KW-1185">Reference proteome</keyword>
<name>A0ABS2Q8B6_9BACL</name>
<reference evidence="1 2" key="1">
    <citation type="submission" date="2021-01" db="EMBL/GenBank/DDBJ databases">
        <title>Genomic Encyclopedia of Type Strains, Phase IV (KMG-IV): sequencing the most valuable type-strain genomes for metagenomic binning, comparative biology and taxonomic classification.</title>
        <authorList>
            <person name="Goeker M."/>
        </authorList>
    </citation>
    <scope>NUCLEOTIDE SEQUENCE [LARGE SCALE GENOMIC DNA]</scope>
    <source>
        <strain evidence="1 2">DSM 100968</strain>
    </source>
</reference>
<accession>A0ABS2Q8B6</accession>
<evidence type="ECO:0000313" key="2">
    <source>
        <dbReference type="Proteomes" id="UP000823201"/>
    </source>
</evidence>
<sequence>MIRFGYNIIIGIYFGDIAGQSSEDRAWQSTERHEASVE</sequence>
<gene>
    <name evidence="1" type="ORF">JOC27_001301</name>
</gene>
<proteinExistence type="predicted"/>
<comment type="caution">
    <text evidence="1">The sequence shown here is derived from an EMBL/GenBank/DDBJ whole genome shotgun (WGS) entry which is preliminary data.</text>
</comment>
<evidence type="ECO:0000313" key="1">
    <source>
        <dbReference type="EMBL" id="MBM7657851.1"/>
    </source>
</evidence>